<evidence type="ECO:0000313" key="8">
    <source>
        <dbReference type="EMBL" id="MFA0789602.1"/>
    </source>
</evidence>
<sequence>MKDRLNNDFQFIDVSRIDPPKKDIITRTNEFVEIYQPFSENQVASQAHRCLDCGNPYCEWKCPVHNYIPNWLKLISEGNVIEAAELCHETNTLPEVCGRVCPQDRLCEGACTLNDGFGAVTIGNAEKYITDTAFALGWRPDLSHVEKTGKKVAIVGAGPAGLGCADILVRNGVQPVVFDKHPEIGGLITFGIPEFKLEKSVMEKRREVFVEMGVEFCLNTEVGKDISFDQLLNDYDAVFLGMGTYNYMKGGFPGEDLPGVHDALPFLVANVNRNMGWEKDPAEFVSVEGKRVVVLGGGDTAMDCNRSSVRLGAKSVTCAYRRDEENMPGSRREVVNAKEEGVQFLFNRQPVEIVGDGKVSGVKVVTTQLGEPDENGRRRPQVVPESEEVIPADIVLVAFGFRPSPAEWFAEHKIEVADWGGVVAPEEQKYKFQTSNEKVFAGGDMVRGSDLVVTAIWEGRQAGEGILDYLDI</sequence>
<name>A0ABV4NJ56_9GAMM</name>
<dbReference type="SUPFAM" id="SSF46548">
    <property type="entry name" value="alpha-helical ferredoxin"/>
    <property type="match status" value="1"/>
</dbReference>
<evidence type="ECO:0000256" key="2">
    <source>
        <dbReference type="ARBA" id="ARBA00022723"/>
    </source>
</evidence>
<evidence type="ECO:0000259" key="6">
    <source>
        <dbReference type="Pfam" id="PF07992"/>
    </source>
</evidence>
<dbReference type="Pfam" id="PF14691">
    <property type="entry name" value="Fer4_20"/>
    <property type="match status" value="1"/>
</dbReference>
<dbReference type="PRINTS" id="PR00419">
    <property type="entry name" value="ADXRDTASE"/>
</dbReference>
<dbReference type="Gene3D" id="3.40.50.720">
    <property type="entry name" value="NAD(P)-binding Rossmann-like Domain"/>
    <property type="match status" value="1"/>
</dbReference>
<comment type="caution">
    <text evidence="8">The sequence shown here is derived from an EMBL/GenBank/DDBJ whole genome shotgun (WGS) entry which is preliminary data.</text>
</comment>
<evidence type="ECO:0000313" key="9">
    <source>
        <dbReference type="Proteomes" id="UP001569414"/>
    </source>
</evidence>
<dbReference type="NCBIfam" id="TIGR01318">
    <property type="entry name" value="gltD_gamma_fam"/>
    <property type="match status" value="1"/>
</dbReference>
<accession>A0ABV4NJ56</accession>
<dbReference type="Pfam" id="PF07992">
    <property type="entry name" value="Pyr_redox_2"/>
    <property type="match status" value="1"/>
</dbReference>
<protein>
    <submittedName>
        <fullName evidence="8">FAD-dependent oxidoreductase</fullName>
    </submittedName>
</protein>
<feature type="domain" description="Dihydroprymidine dehydrogenase" evidence="7">
    <location>
        <begin position="28"/>
        <end position="135"/>
    </location>
</feature>
<dbReference type="InterPro" id="IPR028261">
    <property type="entry name" value="DPD_II"/>
</dbReference>
<dbReference type="SUPFAM" id="SSF51971">
    <property type="entry name" value="Nucleotide-binding domain"/>
    <property type="match status" value="1"/>
</dbReference>
<dbReference type="EMBL" id="JBGMEL010000002">
    <property type="protein sequence ID" value="MFA0789602.1"/>
    <property type="molecule type" value="Genomic_DNA"/>
</dbReference>
<dbReference type="Proteomes" id="UP001569414">
    <property type="component" value="Unassembled WGS sequence"/>
</dbReference>
<dbReference type="Gene3D" id="3.50.50.60">
    <property type="entry name" value="FAD/NAD(P)-binding domain"/>
    <property type="match status" value="1"/>
</dbReference>
<feature type="domain" description="FAD/NAD(P)-binding" evidence="6">
    <location>
        <begin position="150"/>
        <end position="459"/>
    </location>
</feature>
<evidence type="ECO:0000256" key="4">
    <source>
        <dbReference type="ARBA" id="ARBA00023004"/>
    </source>
</evidence>
<organism evidence="8 9">
    <name type="scientific">Microbulbifer echini</name>
    <dbReference type="NCBI Taxonomy" id="1529067"/>
    <lineage>
        <taxon>Bacteria</taxon>
        <taxon>Pseudomonadati</taxon>
        <taxon>Pseudomonadota</taxon>
        <taxon>Gammaproteobacteria</taxon>
        <taxon>Cellvibrionales</taxon>
        <taxon>Microbulbiferaceae</taxon>
        <taxon>Microbulbifer</taxon>
    </lineage>
</organism>
<dbReference type="Gene3D" id="1.10.1060.10">
    <property type="entry name" value="Alpha-helical ferredoxin"/>
    <property type="match status" value="1"/>
</dbReference>
<evidence type="ECO:0000256" key="5">
    <source>
        <dbReference type="ARBA" id="ARBA00023014"/>
    </source>
</evidence>
<dbReference type="RefSeq" id="WP_371842619.1">
    <property type="nucleotide sequence ID" value="NZ_JBGMEL010000002.1"/>
</dbReference>
<keyword evidence="1" id="KW-0004">4Fe-4S</keyword>
<evidence type="ECO:0000256" key="3">
    <source>
        <dbReference type="ARBA" id="ARBA00023002"/>
    </source>
</evidence>
<dbReference type="InterPro" id="IPR009051">
    <property type="entry name" value="Helical_ferredxn"/>
</dbReference>
<keyword evidence="2" id="KW-0479">Metal-binding</keyword>
<dbReference type="PANTHER" id="PTHR42783">
    <property type="entry name" value="GLUTAMATE SYNTHASE [NADPH] SMALL CHAIN"/>
    <property type="match status" value="1"/>
</dbReference>
<dbReference type="InterPro" id="IPR036188">
    <property type="entry name" value="FAD/NAD-bd_sf"/>
</dbReference>
<proteinExistence type="predicted"/>
<keyword evidence="9" id="KW-1185">Reference proteome</keyword>
<evidence type="ECO:0000259" key="7">
    <source>
        <dbReference type="Pfam" id="PF14691"/>
    </source>
</evidence>
<keyword evidence="5" id="KW-0411">Iron-sulfur</keyword>
<keyword evidence="3" id="KW-0560">Oxidoreductase</keyword>
<dbReference type="InterPro" id="IPR023753">
    <property type="entry name" value="FAD/NAD-binding_dom"/>
</dbReference>
<evidence type="ECO:0000256" key="1">
    <source>
        <dbReference type="ARBA" id="ARBA00022485"/>
    </source>
</evidence>
<dbReference type="PANTHER" id="PTHR42783:SF3">
    <property type="entry name" value="GLUTAMATE SYNTHASE [NADPH] SMALL CHAIN-RELATED"/>
    <property type="match status" value="1"/>
</dbReference>
<reference evidence="8 9" key="1">
    <citation type="submission" date="2024-08" db="EMBL/GenBank/DDBJ databases">
        <authorList>
            <person name="Ishaq N."/>
        </authorList>
    </citation>
    <scope>NUCLEOTIDE SEQUENCE [LARGE SCALE GENOMIC DNA]</scope>
    <source>
        <strain evidence="8 9">JCM 30400</strain>
    </source>
</reference>
<dbReference type="InterPro" id="IPR006006">
    <property type="entry name" value="GltD-like"/>
</dbReference>
<gene>
    <name evidence="8" type="ORF">ACCI51_03525</name>
</gene>
<keyword evidence="4" id="KW-0408">Iron</keyword>